<proteinExistence type="predicted"/>
<evidence type="ECO:0000256" key="4">
    <source>
        <dbReference type="ARBA" id="ARBA00023136"/>
    </source>
</evidence>
<feature type="transmembrane region" description="Helical" evidence="5">
    <location>
        <begin position="6"/>
        <end position="24"/>
    </location>
</feature>
<dbReference type="InterPro" id="IPR012340">
    <property type="entry name" value="NA-bd_OB-fold"/>
</dbReference>
<feature type="transmembrane region" description="Helical" evidence="5">
    <location>
        <begin position="31"/>
        <end position="50"/>
    </location>
</feature>
<dbReference type="InterPro" id="IPR002810">
    <property type="entry name" value="NfeD-like_C"/>
</dbReference>
<evidence type="ECO:0000256" key="1">
    <source>
        <dbReference type="ARBA" id="ARBA00004141"/>
    </source>
</evidence>
<evidence type="ECO:0000313" key="8">
    <source>
        <dbReference type="Proteomes" id="UP000626026"/>
    </source>
</evidence>
<keyword evidence="8" id="KW-1185">Reference proteome</keyword>
<comment type="subcellular location">
    <subcellularLocation>
        <location evidence="1">Membrane</location>
        <topology evidence="1">Multi-pass membrane protein</topology>
    </subcellularLocation>
</comment>
<protein>
    <submittedName>
        <fullName evidence="7">NfeD family protein</fullName>
    </submittedName>
</protein>
<organism evidence="7 8">
    <name type="scientific">Teichococcus aerophilus</name>
    <dbReference type="NCBI Taxonomy" id="1224513"/>
    <lineage>
        <taxon>Bacteria</taxon>
        <taxon>Pseudomonadati</taxon>
        <taxon>Pseudomonadota</taxon>
        <taxon>Alphaproteobacteria</taxon>
        <taxon>Acetobacterales</taxon>
        <taxon>Roseomonadaceae</taxon>
        <taxon>Roseomonas</taxon>
    </lineage>
</organism>
<dbReference type="Proteomes" id="UP000626026">
    <property type="component" value="Unassembled WGS sequence"/>
</dbReference>
<dbReference type="InterPro" id="IPR052165">
    <property type="entry name" value="Membrane_assoc_protease"/>
</dbReference>
<name>A0ABR7RSI1_9PROT</name>
<dbReference type="Pfam" id="PF01957">
    <property type="entry name" value="NfeD"/>
    <property type="match status" value="1"/>
</dbReference>
<gene>
    <name evidence="7" type="ORF">IBL26_22270</name>
</gene>
<feature type="domain" description="NfeD-like C-terminal" evidence="6">
    <location>
        <begin position="94"/>
        <end position="147"/>
    </location>
</feature>
<dbReference type="SUPFAM" id="SSF141322">
    <property type="entry name" value="NfeD domain-like"/>
    <property type="match status" value="1"/>
</dbReference>
<accession>A0ABR7RSI1</accession>
<feature type="transmembrane region" description="Helical" evidence="5">
    <location>
        <begin position="56"/>
        <end position="76"/>
    </location>
</feature>
<evidence type="ECO:0000256" key="5">
    <source>
        <dbReference type="SAM" id="Phobius"/>
    </source>
</evidence>
<evidence type="ECO:0000259" key="6">
    <source>
        <dbReference type="Pfam" id="PF01957"/>
    </source>
</evidence>
<dbReference type="Gene3D" id="2.40.50.140">
    <property type="entry name" value="Nucleic acid-binding proteins"/>
    <property type="match status" value="1"/>
</dbReference>
<comment type="caution">
    <text evidence="7">The sequence shown here is derived from an EMBL/GenBank/DDBJ whole genome shotgun (WGS) entry which is preliminary data.</text>
</comment>
<evidence type="ECO:0000313" key="7">
    <source>
        <dbReference type="EMBL" id="MBC9209586.1"/>
    </source>
</evidence>
<dbReference type="PANTHER" id="PTHR33507:SF3">
    <property type="entry name" value="INNER MEMBRANE PROTEIN YBBJ"/>
    <property type="match status" value="1"/>
</dbReference>
<reference evidence="7 8" key="1">
    <citation type="journal article" date="2013" name="Int. J. Syst. Evol. Microbiol.">
        <title>Roseomonas aerophila sp. nov., isolated from air.</title>
        <authorList>
            <person name="Kim S.J."/>
            <person name="Weon H.Y."/>
            <person name="Ahn J.H."/>
            <person name="Hong S.B."/>
            <person name="Seok S.J."/>
            <person name="Whang K.S."/>
            <person name="Kwon S.W."/>
        </authorList>
    </citation>
    <scope>NUCLEOTIDE SEQUENCE [LARGE SCALE GENOMIC DNA]</scope>
    <source>
        <strain evidence="7 8">NBRC 108923</strain>
    </source>
</reference>
<dbReference type="EMBL" id="JACTVA010000061">
    <property type="protein sequence ID" value="MBC9209586.1"/>
    <property type="molecule type" value="Genomic_DNA"/>
</dbReference>
<dbReference type="RefSeq" id="WP_187786720.1">
    <property type="nucleotide sequence ID" value="NZ_JACTVA010000061.1"/>
</dbReference>
<keyword evidence="4 5" id="KW-0472">Membrane</keyword>
<evidence type="ECO:0000256" key="2">
    <source>
        <dbReference type="ARBA" id="ARBA00022692"/>
    </source>
</evidence>
<sequence length="148" mass="15293">MAGLSPFAAPWAWWLVLGLLAMGAELLLPGAFLVWIGAAATLTGLALWLFDPGFIGAALIFMALLAAGIVLSLKVFRPRAGAGAPNRLNTPSSGLVGRAGLLLEATGLEGRARIGDSDWPVRLETAAEPGTRVEVIAVQGVTLLVRPA</sequence>
<keyword evidence="2 5" id="KW-0812">Transmembrane</keyword>
<evidence type="ECO:0000256" key="3">
    <source>
        <dbReference type="ARBA" id="ARBA00022989"/>
    </source>
</evidence>
<keyword evidence="3 5" id="KW-1133">Transmembrane helix</keyword>
<dbReference type="PANTHER" id="PTHR33507">
    <property type="entry name" value="INNER MEMBRANE PROTEIN YBBJ"/>
    <property type="match status" value="1"/>
</dbReference>